<dbReference type="Gene3D" id="3.40.30.10">
    <property type="entry name" value="Glutaredoxin"/>
    <property type="match status" value="1"/>
</dbReference>
<keyword evidence="3" id="KW-1015">Disulfide bond</keyword>
<comment type="similarity">
    <text evidence="1">Belongs to the SCO1/2 family.</text>
</comment>
<keyword evidence="2" id="KW-0479">Metal-binding</keyword>
<dbReference type="RefSeq" id="WP_129069024.1">
    <property type="nucleotide sequence ID" value="NZ_RDFA01000003.1"/>
</dbReference>
<dbReference type="InterPro" id="IPR036249">
    <property type="entry name" value="Thioredoxin-like_sf"/>
</dbReference>
<evidence type="ECO:0000256" key="4">
    <source>
        <dbReference type="SAM" id="MobiDB-lite"/>
    </source>
</evidence>
<dbReference type="Pfam" id="PF02630">
    <property type="entry name" value="SCO1-SenC"/>
    <property type="match status" value="1"/>
</dbReference>
<sequence length="268" mass="28683">MDRRQYIRTALGATAGTVALAGCLGGDGTGSSDEYPNTKLSKQEMEFDPEDVRFPAWGQRIPSATLPDALGGGETSTRGFDKPLALTFIFSNCMTACPLLTQALVSAQGKALQEGWGDAVEFAEITFDPVRDTPERLRTYAEERNVALDAGNWTFLRPETEARAKAVVQEQFGVYFEKTDPDSSGTDAGTAATESGTTSPVPSTATPTETGTRTGTPAADGDGYMFTHRSLILLVNGEGYVERFWNGDEATSTAAAELPDAMNRLRKA</sequence>
<dbReference type="OrthoDB" id="27579at2157"/>
<feature type="disulfide bond" description="Redox-active" evidence="3">
    <location>
        <begin position="93"/>
        <end position="97"/>
    </location>
</feature>
<keyword evidence="6" id="KW-1185">Reference proteome</keyword>
<dbReference type="AlphaFoldDB" id="A0A498KW05"/>
<feature type="binding site" evidence="2">
    <location>
        <position position="93"/>
    </location>
    <ligand>
        <name>Cu cation</name>
        <dbReference type="ChEBI" id="CHEBI:23378"/>
    </ligand>
</feature>
<dbReference type="Proteomes" id="UP000289691">
    <property type="component" value="Unassembled WGS sequence"/>
</dbReference>
<feature type="region of interest" description="Disordered" evidence="4">
    <location>
        <begin position="178"/>
        <end position="222"/>
    </location>
</feature>
<evidence type="ECO:0000313" key="6">
    <source>
        <dbReference type="Proteomes" id="UP000289691"/>
    </source>
</evidence>
<dbReference type="PROSITE" id="PS51257">
    <property type="entry name" value="PROKAR_LIPOPROTEIN"/>
    <property type="match status" value="1"/>
</dbReference>
<name>A0A498KW05_9EURY</name>
<dbReference type="PANTHER" id="PTHR12151:SF25">
    <property type="entry name" value="LINALOOL DEHYDRATASE_ISOMERASE DOMAIN-CONTAINING PROTEIN"/>
    <property type="match status" value="1"/>
</dbReference>
<reference evidence="5 6" key="1">
    <citation type="submission" date="2019-01" db="EMBL/GenBank/DDBJ databases">
        <title>Halorientalis sp. F13-25 a new haloarchaeum isolated from hypersaline water.</title>
        <authorList>
            <person name="Ana D.-V."/>
            <person name="Cristina S.-P."/>
            <person name="Antonio V."/>
        </authorList>
    </citation>
    <scope>NUCLEOTIDE SEQUENCE [LARGE SCALE GENOMIC DNA]</scope>
    <source>
        <strain evidence="5 6">F13-25</strain>
    </source>
</reference>
<protein>
    <submittedName>
        <fullName evidence="5">SCO family protein</fullName>
    </submittedName>
</protein>
<gene>
    <name evidence="5" type="ORF">EAF64_10990</name>
</gene>
<feature type="compositionally biased region" description="Low complexity" evidence="4">
    <location>
        <begin position="182"/>
        <end position="219"/>
    </location>
</feature>
<feature type="binding site" evidence="2">
    <location>
        <position position="97"/>
    </location>
    <ligand>
        <name>Cu cation</name>
        <dbReference type="ChEBI" id="CHEBI:23378"/>
    </ligand>
</feature>
<dbReference type="PANTHER" id="PTHR12151">
    <property type="entry name" value="ELECTRON TRANSPORT PROTIN SCO1/SENC FAMILY MEMBER"/>
    <property type="match status" value="1"/>
</dbReference>
<dbReference type="EMBL" id="RDFA01000003">
    <property type="protein sequence ID" value="RXK49428.1"/>
    <property type="molecule type" value="Genomic_DNA"/>
</dbReference>
<evidence type="ECO:0000256" key="2">
    <source>
        <dbReference type="PIRSR" id="PIRSR603782-1"/>
    </source>
</evidence>
<evidence type="ECO:0000256" key="1">
    <source>
        <dbReference type="ARBA" id="ARBA00010996"/>
    </source>
</evidence>
<comment type="caution">
    <text evidence="5">The sequence shown here is derived from an EMBL/GenBank/DDBJ whole genome shotgun (WGS) entry which is preliminary data.</text>
</comment>
<dbReference type="CDD" id="cd02968">
    <property type="entry name" value="SCO"/>
    <property type="match status" value="1"/>
</dbReference>
<organism evidence="5 6">
    <name type="scientific">Halorientalis pallida</name>
    <dbReference type="NCBI Taxonomy" id="2479928"/>
    <lineage>
        <taxon>Archaea</taxon>
        <taxon>Methanobacteriati</taxon>
        <taxon>Methanobacteriota</taxon>
        <taxon>Stenosarchaea group</taxon>
        <taxon>Halobacteria</taxon>
        <taxon>Halobacteriales</taxon>
        <taxon>Haloarculaceae</taxon>
        <taxon>Halorientalis</taxon>
    </lineage>
</organism>
<dbReference type="GO" id="GO:0046872">
    <property type="term" value="F:metal ion binding"/>
    <property type="evidence" value="ECO:0007669"/>
    <property type="project" value="UniProtKB-KW"/>
</dbReference>
<evidence type="ECO:0000256" key="3">
    <source>
        <dbReference type="PIRSR" id="PIRSR603782-2"/>
    </source>
</evidence>
<accession>A0A498KW05</accession>
<dbReference type="SUPFAM" id="SSF52833">
    <property type="entry name" value="Thioredoxin-like"/>
    <property type="match status" value="1"/>
</dbReference>
<dbReference type="InterPro" id="IPR003782">
    <property type="entry name" value="SCO1/SenC"/>
</dbReference>
<evidence type="ECO:0000313" key="5">
    <source>
        <dbReference type="EMBL" id="RXK49428.1"/>
    </source>
</evidence>
<proteinExistence type="inferred from homology"/>
<keyword evidence="2" id="KW-0186">Copper</keyword>